<dbReference type="InterPro" id="IPR003142">
    <property type="entry name" value="BPL_C"/>
</dbReference>
<dbReference type="GO" id="GO:0005737">
    <property type="term" value="C:cytoplasm"/>
    <property type="evidence" value="ECO:0007669"/>
    <property type="project" value="TreeGrafter"/>
</dbReference>
<keyword evidence="1 3" id="KW-0436">Ligase</keyword>
<feature type="domain" description="BPL/LPL catalytic" evidence="2">
    <location>
        <begin position="19"/>
        <end position="201"/>
    </location>
</feature>
<dbReference type="InterPro" id="IPR004408">
    <property type="entry name" value="Biotin_CoA_COase_ligase"/>
</dbReference>
<dbReference type="PROSITE" id="PS51733">
    <property type="entry name" value="BPL_LPL_CATALYTIC"/>
    <property type="match status" value="1"/>
</dbReference>
<evidence type="ECO:0000256" key="1">
    <source>
        <dbReference type="ARBA" id="ARBA00022598"/>
    </source>
</evidence>
<evidence type="ECO:0000259" key="2">
    <source>
        <dbReference type="PROSITE" id="PS51733"/>
    </source>
</evidence>
<dbReference type="SUPFAM" id="SSF55681">
    <property type="entry name" value="Class II aaRS and biotin synthetases"/>
    <property type="match status" value="1"/>
</dbReference>
<gene>
    <name evidence="3" type="ORF">MNBD_ALPHA11-1582</name>
</gene>
<proteinExistence type="predicted"/>
<dbReference type="Pfam" id="PF02237">
    <property type="entry name" value="BPL_C"/>
    <property type="match status" value="1"/>
</dbReference>
<evidence type="ECO:0000313" key="3">
    <source>
        <dbReference type="EMBL" id="VAW19052.1"/>
    </source>
</evidence>
<dbReference type="EMBL" id="UOEQ01000194">
    <property type="protein sequence ID" value="VAW19052.1"/>
    <property type="molecule type" value="Genomic_DNA"/>
</dbReference>
<dbReference type="Pfam" id="PF03099">
    <property type="entry name" value="BPL_LplA_LipB"/>
    <property type="match status" value="1"/>
</dbReference>
<dbReference type="PANTHER" id="PTHR12835">
    <property type="entry name" value="BIOTIN PROTEIN LIGASE"/>
    <property type="match status" value="1"/>
</dbReference>
<dbReference type="EC" id="6.3.4.9" evidence="3"/>
<dbReference type="InterPro" id="IPR045864">
    <property type="entry name" value="aa-tRNA-synth_II/BPL/LPL"/>
</dbReference>
<dbReference type="GO" id="GO:0004077">
    <property type="term" value="F:biotin--[biotin carboxyl-carrier protein] ligase activity"/>
    <property type="evidence" value="ECO:0007669"/>
    <property type="project" value="UniProtKB-EC"/>
</dbReference>
<sequence>MIDNFALGPKAAFAGYGLEHVKTTPSTNQLAFEYIAKMANDETASSDSKTGIWFVADQQTKGRGRLGRTWLSKEGNLTASLLLVLPKQSQSLQVLSFVAAIALGDAIDEILDEESKNNLKLKWPNDLLFFGGKLAGILTEAQMLGDGRYAIIIGFGVNIKSAPEGIAYPVSAICQSGANVTEQSLFVALCDSWHQKFSLWNYGRGSKEVLTQWRNRAFGIGKPINVNQSGKILNGVFYDIDDTGRLVLLQE</sequence>
<accession>A0A3B0TXC1</accession>
<dbReference type="AlphaFoldDB" id="A0A3B0TXC1"/>
<protein>
    <submittedName>
        <fullName evidence="3">Biotin--protein ligase</fullName>
        <ecNumber evidence="3">6.3.4.9</ecNumber>
    </submittedName>
</protein>
<organism evidence="3">
    <name type="scientific">hydrothermal vent metagenome</name>
    <dbReference type="NCBI Taxonomy" id="652676"/>
    <lineage>
        <taxon>unclassified sequences</taxon>
        <taxon>metagenomes</taxon>
        <taxon>ecological metagenomes</taxon>
    </lineage>
</organism>
<dbReference type="NCBIfam" id="TIGR00121">
    <property type="entry name" value="birA_ligase"/>
    <property type="match status" value="1"/>
</dbReference>
<feature type="non-terminal residue" evidence="3">
    <location>
        <position position="251"/>
    </location>
</feature>
<dbReference type="InterPro" id="IPR004143">
    <property type="entry name" value="BPL_LPL_catalytic"/>
</dbReference>
<name>A0A3B0TXC1_9ZZZZ</name>
<dbReference type="PANTHER" id="PTHR12835:SF5">
    <property type="entry name" value="BIOTIN--PROTEIN LIGASE"/>
    <property type="match status" value="1"/>
</dbReference>
<reference evidence="3" key="1">
    <citation type="submission" date="2018-06" db="EMBL/GenBank/DDBJ databases">
        <authorList>
            <person name="Zhirakovskaya E."/>
        </authorList>
    </citation>
    <scope>NUCLEOTIDE SEQUENCE</scope>
</reference>
<dbReference type="Gene3D" id="3.30.930.10">
    <property type="entry name" value="Bira Bifunctional Protein, Domain 2"/>
    <property type="match status" value="1"/>
</dbReference>
<dbReference type="CDD" id="cd16442">
    <property type="entry name" value="BPL"/>
    <property type="match status" value="1"/>
</dbReference>